<organism evidence="2 3">
    <name type="scientific">Popillia japonica</name>
    <name type="common">Japanese beetle</name>
    <dbReference type="NCBI Taxonomy" id="7064"/>
    <lineage>
        <taxon>Eukaryota</taxon>
        <taxon>Metazoa</taxon>
        <taxon>Ecdysozoa</taxon>
        <taxon>Arthropoda</taxon>
        <taxon>Hexapoda</taxon>
        <taxon>Insecta</taxon>
        <taxon>Pterygota</taxon>
        <taxon>Neoptera</taxon>
        <taxon>Endopterygota</taxon>
        <taxon>Coleoptera</taxon>
        <taxon>Polyphaga</taxon>
        <taxon>Scarabaeiformia</taxon>
        <taxon>Scarabaeidae</taxon>
        <taxon>Rutelinae</taxon>
        <taxon>Popillia</taxon>
    </lineage>
</organism>
<reference evidence="2 3" key="1">
    <citation type="journal article" date="2024" name="BMC Genomics">
        <title>De novo assembly and annotation of Popillia japonica's genome with initial clues to its potential as an invasive pest.</title>
        <authorList>
            <person name="Cucini C."/>
            <person name="Boschi S."/>
            <person name="Funari R."/>
            <person name="Cardaioli E."/>
            <person name="Iannotti N."/>
            <person name="Marturano G."/>
            <person name="Paoli F."/>
            <person name="Bruttini M."/>
            <person name="Carapelli A."/>
            <person name="Frati F."/>
            <person name="Nardi F."/>
        </authorList>
    </citation>
    <scope>NUCLEOTIDE SEQUENCE [LARGE SCALE GENOMIC DNA]</scope>
    <source>
        <strain evidence="2">DMR45628</strain>
    </source>
</reference>
<evidence type="ECO:0000313" key="2">
    <source>
        <dbReference type="EMBL" id="KAK9722750.1"/>
    </source>
</evidence>
<feature type="compositionally biased region" description="Polar residues" evidence="1">
    <location>
        <begin position="79"/>
        <end position="96"/>
    </location>
</feature>
<name>A0AAW1KPY8_POPJA</name>
<protein>
    <submittedName>
        <fullName evidence="2">Uncharacterized protein</fullName>
    </submittedName>
</protein>
<evidence type="ECO:0000313" key="3">
    <source>
        <dbReference type="Proteomes" id="UP001458880"/>
    </source>
</evidence>
<accession>A0AAW1KPY8</accession>
<feature type="region of interest" description="Disordered" evidence="1">
    <location>
        <begin position="78"/>
        <end position="116"/>
    </location>
</feature>
<gene>
    <name evidence="2" type="ORF">QE152_g19494</name>
</gene>
<dbReference type="AlphaFoldDB" id="A0AAW1KPY8"/>
<sequence length="116" mass="12993">MKIISGVTYLVKVDDKILYKHVNNLRHSQLDNVNTGSGVGSEIIKDNIRDQTNVKDNLERETASVHSDVTQKVGIPVSENLNINPQRPVTSSNRASEQLPLRRSARIVKPPERLNL</sequence>
<keyword evidence="3" id="KW-1185">Reference proteome</keyword>
<proteinExistence type="predicted"/>
<evidence type="ECO:0000256" key="1">
    <source>
        <dbReference type="SAM" id="MobiDB-lite"/>
    </source>
</evidence>
<dbReference type="Proteomes" id="UP001458880">
    <property type="component" value="Unassembled WGS sequence"/>
</dbReference>
<comment type="caution">
    <text evidence="2">The sequence shown here is derived from an EMBL/GenBank/DDBJ whole genome shotgun (WGS) entry which is preliminary data.</text>
</comment>
<dbReference type="EMBL" id="JASPKY010000185">
    <property type="protein sequence ID" value="KAK9722750.1"/>
    <property type="molecule type" value="Genomic_DNA"/>
</dbReference>